<sequence>MRSIGIKETKPMAQRELTVAYLRGLKVEARTEISDTRETGLLVRAYPSGKITFAFRLRDPIGRLQGAVLGHYPDLGLADARALAAEYRIRVRNGDDITAKAQKSIAASQAQDGEAIPTLAAIIEEYEREMAPSRGIWERTKTGRPGDARRRIEGVFASLLSAHVTELTARDFAQAMRNYIPKSGRASANGQVSRARAYLLPVLDWCAHRAPFEKEGLGRPVSLDVVDLRKTADPASSDPVITGRRDRALNHTELGAVLQLLKWPAPTRLGMRVAPIDDIRPLACRFLLLTLARRGELEAMRWRDFRDNLGIWHKPRVKTIQGPVRQQNLPLSDAAIALLRSLPTYQNRRPDDYVFQNATGGRLGNWDRMTRAIHRESGTHNWHRHDLRRTGATILKALQVSPRVIDEILAHNAPSTDEGTTRSLEHYFASGHLLDHIEDPQKSALNQLAAALDYIETNAPSLKEPKERRSGKRSGKDR</sequence>
<dbReference type="Pfam" id="PF13356">
    <property type="entry name" value="Arm-DNA-bind_3"/>
    <property type="match status" value="1"/>
</dbReference>
<evidence type="ECO:0000256" key="2">
    <source>
        <dbReference type="ARBA" id="ARBA00022908"/>
    </source>
</evidence>
<dbReference type="PANTHER" id="PTHR30629">
    <property type="entry name" value="PROPHAGE INTEGRASE"/>
    <property type="match status" value="1"/>
</dbReference>
<evidence type="ECO:0000256" key="4">
    <source>
        <dbReference type="SAM" id="MobiDB-lite"/>
    </source>
</evidence>
<organism evidence="6 7">
    <name type="scientific">Rhodobacter capsulatus</name>
    <name type="common">Rhodopseudomonas capsulata</name>
    <dbReference type="NCBI Taxonomy" id="1061"/>
    <lineage>
        <taxon>Bacteria</taxon>
        <taxon>Pseudomonadati</taxon>
        <taxon>Pseudomonadota</taxon>
        <taxon>Alphaproteobacteria</taxon>
        <taxon>Rhodobacterales</taxon>
        <taxon>Rhodobacter group</taxon>
        <taxon>Rhodobacter</taxon>
    </lineage>
</organism>
<protein>
    <submittedName>
        <fullName evidence="6">DUF4102 domain-containing protein</fullName>
    </submittedName>
</protein>
<dbReference type="SUPFAM" id="SSF56349">
    <property type="entry name" value="DNA breaking-rejoining enzymes"/>
    <property type="match status" value="1"/>
</dbReference>
<accession>A0A4U1JP18</accession>
<proteinExistence type="inferred from homology"/>
<dbReference type="InterPro" id="IPR025166">
    <property type="entry name" value="Integrase_DNA_bind_dom"/>
</dbReference>
<dbReference type="InterPro" id="IPR013762">
    <property type="entry name" value="Integrase-like_cat_sf"/>
</dbReference>
<dbReference type="InterPro" id="IPR050808">
    <property type="entry name" value="Phage_Integrase"/>
</dbReference>
<dbReference type="Gene3D" id="1.10.443.10">
    <property type="entry name" value="Intergrase catalytic core"/>
    <property type="match status" value="1"/>
</dbReference>
<dbReference type="AlphaFoldDB" id="A0A4U1JP18"/>
<feature type="domain" description="Tyr recombinase" evidence="5">
    <location>
        <begin position="244"/>
        <end position="446"/>
    </location>
</feature>
<dbReference type="OrthoDB" id="7615137at2"/>
<name>A0A4U1JP18_RHOCA</name>
<comment type="caution">
    <text evidence="6">The sequence shown here is derived from an EMBL/GenBank/DDBJ whole genome shotgun (WGS) entry which is preliminary data.</text>
</comment>
<dbReference type="InterPro" id="IPR002104">
    <property type="entry name" value="Integrase_catalytic"/>
</dbReference>
<evidence type="ECO:0000313" key="6">
    <source>
        <dbReference type="EMBL" id="TKD17672.1"/>
    </source>
</evidence>
<keyword evidence="3" id="KW-0233">DNA recombination</keyword>
<evidence type="ECO:0000259" key="5">
    <source>
        <dbReference type="PROSITE" id="PS51898"/>
    </source>
</evidence>
<dbReference type="PROSITE" id="PS51898">
    <property type="entry name" value="TYR_RECOMBINASE"/>
    <property type="match status" value="1"/>
</dbReference>
<evidence type="ECO:0000313" key="7">
    <source>
        <dbReference type="Proteomes" id="UP000310597"/>
    </source>
</evidence>
<dbReference type="PANTHER" id="PTHR30629:SF2">
    <property type="entry name" value="PROPHAGE INTEGRASE INTS-RELATED"/>
    <property type="match status" value="1"/>
</dbReference>
<dbReference type="GO" id="GO:0015074">
    <property type="term" value="P:DNA integration"/>
    <property type="evidence" value="ECO:0007669"/>
    <property type="project" value="UniProtKB-KW"/>
</dbReference>
<dbReference type="GO" id="GO:0003677">
    <property type="term" value="F:DNA binding"/>
    <property type="evidence" value="ECO:0007669"/>
    <property type="project" value="InterPro"/>
</dbReference>
<dbReference type="InterPro" id="IPR011010">
    <property type="entry name" value="DNA_brk_join_enz"/>
</dbReference>
<dbReference type="GO" id="GO:0006310">
    <property type="term" value="P:DNA recombination"/>
    <property type="evidence" value="ECO:0007669"/>
    <property type="project" value="UniProtKB-KW"/>
</dbReference>
<evidence type="ECO:0000256" key="1">
    <source>
        <dbReference type="ARBA" id="ARBA00008857"/>
    </source>
</evidence>
<dbReference type="InterPro" id="IPR038488">
    <property type="entry name" value="Integrase_DNA-bd_sf"/>
</dbReference>
<keyword evidence="2" id="KW-0229">DNA integration</keyword>
<dbReference type="Proteomes" id="UP000310597">
    <property type="component" value="Unassembled WGS sequence"/>
</dbReference>
<comment type="similarity">
    <text evidence="1">Belongs to the 'phage' integrase family.</text>
</comment>
<gene>
    <name evidence="6" type="ORF">FBT96_13240</name>
</gene>
<reference evidence="6 7" key="1">
    <citation type="submission" date="2019-04" db="EMBL/GenBank/DDBJ databases">
        <title>Draft Whole-Genome sequence of the purple photosynthetic bacterium Rhodobacter capsulatus SP108 with an indigenous class A beta-lactamase.</title>
        <authorList>
            <person name="Robertson S."/>
            <person name="Meyer T.E."/>
            <person name="Kyndt J.A."/>
        </authorList>
    </citation>
    <scope>NUCLEOTIDE SEQUENCE [LARGE SCALE GENOMIC DNA]</scope>
    <source>
        <strain evidence="6 7">SP108</strain>
    </source>
</reference>
<feature type="region of interest" description="Disordered" evidence="4">
    <location>
        <begin position="457"/>
        <end position="478"/>
    </location>
</feature>
<feature type="compositionally biased region" description="Basic and acidic residues" evidence="4">
    <location>
        <begin position="463"/>
        <end position="478"/>
    </location>
</feature>
<dbReference type="Gene3D" id="3.30.160.390">
    <property type="entry name" value="Integrase, DNA-binding domain"/>
    <property type="match status" value="1"/>
</dbReference>
<dbReference type="EMBL" id="SWJZ01000056">
    <property type="protein sequence ID" value="TKD17672.1"/>
    <property type="molecule type" value="Genomic_DNA"/>
</dbReference>
<dbReference type="Pfam" id="PF00589">
    <property type="entry name" value="Phage_integrase"/>
    <property type="match status" value="1"/>
</dbReference>
<evidence type="ECO:0000256" key="3">
    <source>
        <dbReference type="ARBA" id="ARBA00023172"/>
    </source>
</evidence>